<evidence type="ECO:0000313" key="3">
    <source>
        <dbReference type="Proteomes" id="UP001501509"/>
    </source>
</evidence>
<gene>
    <name evidence="2" type="ORF">GCM10010411_04370</name>
</gene>
<dbReference type="RefSeq" id="WP_344537149.1">
    <property type="nucleotide sequence ID" value="NZ_BAAATD010000001.1"/>
</dbReference>
<feature type="compositionally biased region" description="Basic and acidic residues" evidence="1">
    <location>
        <begin position="32"/>
        <end position="42"/>
    </location>
</feature>
<dbReference type="EMBL" id="BAAATD010000001">
    <property type="protein sequence ID" value="GAA2575301.1"/>
    <property type="molecule type" value="Genomic_DNA"/>
</dbReference>
<feature type="compositionally biased region" description="Basic and acidic residues" evidence="1">
    <location>
        <begin position="76"/>
        <end position="86"/>
    </location>
</feature>
<name>A0ABN3PAP1_9ACTN</name>
<protein>
    <submittedName>
        <fullName evidence="2">Uncharacterized protein</fullName>
    </submittedName>
</protein>
<reference evidence="2 3" key="1">
    <citation type="journal article" date="2019" name="Int. J. Syst. Evol. Microbiol.">
        <title>The Global Catalogue of Microorganisms (GCM) 10K type strain sequencing project: providing services to taxonomists for standard genome sequencing and annotation.</title>
        <authorList>
            <consortium name="The Broad Institute Genomics Platform"/>
            <consortium name="The Broad Institute Genome Sequencing Center for Infectious Disease"/>
            <person name="Wu L."/>
            <person name="Ma J."/>
        </authorList>
    </citation>
    <scope>NUCLEOTIDE SEQUENCE [LARGE SCALE GENOMIC DNA]</scope>
    <source>
        <strain evidence="2 3">JCM 6833</strain>
    </source>
</reference>
<comment type="caution">
    <text evidence="2">The sequence shown here is derived from an EMBL/GenBank/DDBJ whole genome shotgun (WGS) entry which is preliminary data.</text>
</comment>
<feature type="region of interest" description="Disordered" evidence="1">
    <location>
        <begin position="1"/>
        <end position="86"/>
    </location>
</feature>
<evidence type="ECO:0000256" key="1">
    <source>
        <dbReference type="SAM" id="MobiDB-lite"/>
    </source>
</evidence>
<proteinExistence type="predicted"/>
<sequence>MSDYMPERDPRDNRDDMGDDEQVDDIALAEEYTDRPPPRSSEDENGGEIGIADYERETSRRGSGPFPPPEEPAEEAALHEEDDRTT</sequence>
<feature type="compositionally biased region" description="Acidic residues" evidence="1">
    <location>
        <begin position="17"/>
        <end position="28"/>
    </location>
</feature>
<organism evidence="2 3">
    <name type="scientific">Actinomadura fulvescens</name>
    <dbReference type="NCBI Taxonomy" id="46160"/>
    <lineage>
        <taxon>Bacteria</taxon>
        <taxon>Bacillati</taxon>
        <taxon>Actinomycetota</taxon>
        <taxon>Actinomycetes</taxon>
        <taxon>Streptosporangiales</taxon>
        <taxon>Thermomonosporaceae</taxon>
        <taxon>Actinomadura</taxon>
    </lineage>
</organism>
<evidence type="ECO:0000313" key="2">
    <source>
        <dbReference type="EMBL" id="GAA2575301.1"/>
    </source>
</evidence>
<dbReference type="Proteomes" id="UP001501509">
    <property type="component" value="Unassembled WGS sequence"/>
</dbReference>
<accession>A0ABN3PAP1</accession>
<keyword evidence="3" id="KW-1185">Reference proteome</keyword>
<feature type="compositionally biased region" description="Basic and acidic residues" evidence="1">
    <location>
        <begin position="1"/>
        <end position="16"/>
    </location>
</feature>